<evidence type="ECO:0000313" key="2">
    <source>
        <dbReference type="EMBL" id="EMQ96660.1"/>
    </source>
</evidence>
<proteinExistence type="predicted"/>
<accession>M7MNY8</accession>
<keyword evidence="3" id="KW-1185">Reference proteome</keyword>
<gene>
    <name evidence="2" type="ORF">ADIAG_03986</name>
</gene>
<evidence type="ECO:0000256" key="1">
    <source>
        <dbReference type="SAM" id="MobiDB-lite"/>
    </source>
</evidence>
<comment type="caution">
    <text evidence="2">The sequence shown here is derived from an EMBL/GenBank/DDBJ whole genome shotgun (WGS) entry which is preliminary data.</text>
</comment>
<dbReference type="EMBL" id="AOCK01000015">
    <property type="protein sequence ID" value="EMQ96660.1"/>
    <property type="molecule type" value="Genomic_DNA"/>
</dbReference>
<dbReference type="AlphaFoldDB" id="M7MNY8"/>
<feature type="region of interest" description="Disordered" evidence="1">
    <location>
        <begin position="1"/>
        <end position="20"/>
    </location>
</feature>
<reference evidence="2 3" key="1">
    <citation type="journal article" date="2013" name="Genome Announc.">
        <title>Draft Genome Sequence of Arthrobacter gangotriensis Strain Lz1yT, Isolated from a Penguin Rookery Soil Sample Collected in Antarctica, near the Indian Station Dakshin Gangotri.</title>
        <authorList>
            <person name="Shivaji S."/>
            <person name="Ara S."/>
            <person name="Bandi S."/>
            <person name="Singh A."/>
            <person name="Kumar Pinnaka A."/>
        </authorList>
    </citation>
    <scope>NUCLEOTIDE SEQUENCE [LARGE SCALE GENOMIC DNA]</scope>
    <source>
        <strain evidence="2 3">Lz1y</strain>
    </source>
</reference>
<evidence type="ECO:0000313" key="3">
    <source>
        <dbReference type="Proteomes" id="UP000012015"/>
    </source>
</evidence>
<name>M7MNY8_9MICC</name>
<dbReference type="Proteomes" id="UP000012015">
    <property type="component" value="Unassembled WGS sequence"/>
</dbReference>
<organism evidence="2 3">
    <name type="scientific">Paeniglutamicibacter gangotriensis Lz1y</name>
    <dbReference type="NCBI Taxonomy" id="1276920"/>
    <lineage>
        <taxon>Bacteria</taxon>
        <taxon>Bacillati</taxon>
        <taxon>Actinomycetota</taxon>
        <taxon>Actinomycetes</taxon>
        <taxon>Micrococcales</taxon>
        <taxon>Micrococcaceae</taxon>
        <taxon>Paeniglutamicibacter</taxon>
    </lineage>
</organism>
<dbReference type="STRING" id="1276920.ADIAG_03986"/>
<protein>
    <submittedName>
        <fullName evidence="2">Uncharacterized protein</fullName>
    </submittedName>
</protein>
<sequence>MHREETWNRGFSAPPLPNNSRASFWSCSVHEDYVERLDLCAAASKQNSLRRALVRLLVRPR</sequence>